<name>A0A4D7JM30_9BACT</name>
<dbReference type="GO" id="GO:0005524">
    <property type="term" value="F:ATP binding"/>
    <property type="evidence" value="ECO:0007669"/>
    <property type="project" value="UniProtKB-KW"/>
</dbReference>
<evidence type="ECO:0000256" key="3">
    <source>
        <dbReference type="ARBA" id="ARBA00022553"/>
    </source>
</evidence>
<dbReference type="CDD" id="cd00082">
    <property type="entry name" value="HisKA"/>
    <property type="match status" value="1"/>
</dbReference>
<evidence type="ECO:0000256" key="9">
    <source>
        <dbReference type="SAM" id="MobiDB-lite"/>
    </source>
</evidence>
<dbReference type="Pfam" id="PF00512">
    <property type="entry name" value="HisKA"/>
    <property type="match status" value="1"/>
</dbReference>
<keyword evidence="12" id="KW-1185">Reference proteome</keyword>
<dbReference type="PROSITE" id="PS50109">
    <property type="entry name" value="HIS_KIN"/>
    <property type="match status" value="1"/>
</dbReference>
<evidence type="ECO:0000256" key="7">
    <source>
        <dbReference type="ARBA" id="ARBA00022840"/>
    </source>
</evidence>
<reference evidence="11 12" key="1">
    <citation type="submission" date="2018-04" db="EMBL/GenBank/DDBJ databases">
        <title>Complete genome uncultured novel isolate.</title>
        <authorList>
            <person name="Merlino G."/>
        </authorList>
    </citation>
    <scope>NUCLEOTIDE SEQUENCE [LARGE SCALE GENOMIC DNA]</scope>
    <source>
        <strain evidence="12">R1DC9</strain>
    </source>
</reference>
<keyword evidence="7" id="KW-0067">ATP-binding</keyword>
<evidence type="ECO:0000256" key="2">
    <source>
        <dbReference type="ARBA" id="ARBA00012438"/>
    </source>
</evidence>
<evidence type="ECO:0000256" key="4">
    <source>
        <dbReference type="ARBA" id="ARBA00022679"/>
    </source>
</evidence>
<feature type="domain" description="Histidine kinase" evidence="10">
    <location>
        <begin position="159"/>
        <end position="374"/>
    </location>
</feature>
<dbReference type="PANTHER" id="PTHR42878">
    <property type="entry name" value="TWO-COMPONENT HISTIDINE KINASE"/>
    <property type="match status" value="1"/>
</dbReference>
<dbReference type="GO" id="GO:0007234">
    <property type="term" value="P:osmosensory signaling via phosphorelay pathway"/>
    <property type="evidence" value="ECO:0007669"/>
    <property type="project" value="TreeGrafter"/>
</dbReference>
<gene>
    <name evidence="11" type="ORF">DCC35_13615</name>
</gene>
<organism evidence="11 12">
    <name type="scientific">Mangrovivirga cuniculi</name>
    <dbReference type="NCBI Taxonomy" id="2715131"/>
    <lineage>
        <taxon>Bacteria</taxon>
        <taxon>Pseudomonadati</taxon>
        <taxon>Bacteroidota</taxon>
        <taxon>Cytophagia</taxon>
        <taxon>Cytophagales</taxon>
        <taxon>Mangrovivirgaceae</taxon>
        <taxon>Mangrovivirga</taxon>
    </lineage>
</organism>
<protein>
    <recommendedName>
        <fullName evidence="2">histidine kinase</fullName>
        <ecNumber evidence="2">2.7.13.3</ecNumber>
    </recommendedName>
</protein>
<dbReference type="InterPro" id="IPR003661">
    <property type="entry name" value="HisK_dim/P_dom"/>
</dbReference>
<keyword evidence="5" id="KW-0547">Nucleotide-binding</keyword>
<keyword evidence="8" id="KW-0902">Two-component regulatory system</keyword>
<accession>A0A4D7JM30</accession>
<evidence type="ECO:0000313" key="11">
    <source>
        <dbReference type="EMBL" id="QCK15707.1"/>
    </source>
</evidence>
<evidence type="ECO:0000259" key="10">
    <source>
        <dbReference type="PROSITE" id="PS50109"/>
    </source>
</evidence>
<dbReference type="InterPro" id="IPR036890">
    <property type="entry name" value="HATPase_C_sf"/>
</dbReference>
<feature type="region of interest" description="Disordered" evidence="9">
    <location>
        <begin position="57"/>
        <end position="81"/>
    </location>
</feature>
<dbReference type="SMART" id="SM00387">
    <property type="entry name" value="HATPase_c"/>
    <property type="match status" value="1"/>
</dbReference>
<dbReference type="AlphaFoldDB" id="A0A4D7JM30"/>
<dbReference type="SUPFAM" id="SSF47384">
    <property type="entry name" value="Homodimeric domain of signal transducing histidine kinase"/>
    <property type="match status" value="1"/>
</dbReference>
<dbReference type="InterPro" id="IPR003594">
    <property type="entry name" value="HATPase_dom"/>
</dbReference>
<dbReference type="InterPro" id="IPR004358">
    <property type="entry name" value="Sig_transdc_His_kin-like_C"/>
</dbReference>
<proteinExistence type="predicted"/>
<dbReference type="Gene3D" id="1.10.287.130">
    <property type="match status" value="1"/>
</dbReference>
<dbReference type="Gene3D" id="3.30.565.10">
    <property type="entry name" value="Histidine kinase-like ATPase, C-terminal domain"/>
    <property type="match status" value="1"/>
</dbReference>
<evidence type="ECO:0000256" key="6">
    <source>
        <dbReference type="ARBA" id="ARBA00022777"/>
    </source>
</evidence>
<sequence length="374" mass="42578">MRLAKFIKNHKELIIDEWVNYAQNYIEPALDMGPGMIEDHISEMLDQIPQEMEQFQTKEEREEKSKNLEKVLEPDNKPSKLHGEQRVDIGFDIVHVSSEFRALRASVLRLYDEKIGVEAGEQKFQDIIRFNEAIDRAWMHSVARYHNLMDQSKNWFLGILGHDLRSPLASIASIQELLSKTENLSPDGEELLQHSRTSIRRMNDLISNLLELTNLRLGSGITVNKTNCDLTSHCKHIIEEFKITYPKADIQINSPGPINGQWDDLRIGQVVANLITNALRYGRPGGPVVVNLSAKDKEATIAVHNEGEPIPENKKEIIFNGMFKDTEENEDSRQSSFGFGLFIVNKIAEAHDGSVDLESTKEKGTTFMVNLPRY</sequence>
<dbReference type="Pfam" id="PF02518">
    <property type="entry name" value="HATPase_c"/>
    <property type="match status" value="1"/>
</dbReference>
<dbReference type="SMART" id="SM00388">
    <property type="entry name" value="HisKA"/>
    <property type="match status" value="1"/>
</dbReference>
<keyword evidence="4" id="KW-0808">Transferase</keyword>
<evidence type="ECO:0000313" key="12">
    <source>
        <dbReference type="Proteomes" id="UP000298616"/>
    </source>
</evidence>
<evidence type="ECO:0000256" key="1">
    <source>
        <dbReference type="ARBA" id="ARBA00000085"/>
    </source>
</evidence>
<dbReference type="InterPro" id="IPR050351">
    <property type="entry name" value="BphY/WalK/GraS-like"/>
</dbReference>
<evidence type="ECO:0000256" key="5">
    <source>
        <dbReference type="ARBA" id="ARBA00022741"/>
    </source>
</evidence>
<dbReference type="KEGG" id="fpf:DCC35_13615"/>
<keyword evidence="3" id="KW-0597">Phosphoprotein</keyword>
<dbReference type="OrthoDB" id="9810447at2"/>
<dbReference type="RefSeq" id="WP_137091304.1">
    <property type="nucleotide sequence ID" value="NZ_CP028923.1"/>
</dbReference>
<dbReference type="Proteomes" id="UP000298616">
    <property type="component" value="Chromosome"/>
</dbReference>
<dbReference type="EC" id="2.7.13.3" evidence="2"/>
<dbReference type="GO" id="GO:0030295">
    <property type="term" value="F:protein kinase activator activity"/>
    <property type="evidence" value="ECO:0007669"/>
    <property type="project" value="TreeGrafter"/>
</dbReference>
<dbReference type="InterPro" id="IPR005467">
    <property type="entry name" value="His_kinase_dom"/>
</dbReference>
<dbReference type="GO" id="GO:0000156">
    <property type="term" value="F:phosphorelay response regulator activity"/>
    <property type="evidence" value="ECO:0007669"/>
    <property type="project" value="TreeGrafter"/>
</dbReference>
<dbReference type="CDD" id="cd00075">
    <property type="entry name" value="HATPase"/>
    <property type="match status" value="1"/>
</dbReference>
<dbReference type="GO" id="GO:0000155">
    <property type="term" value="F:phosphorelay sensor kinase activity"/>
    <property type="evidence" value="ECO:0007669"/>
    <property type="project" value="InterPro"/>
</dbReference>
<dbReference type="SUPFAM" id="SSF55874">
    <property type="entry name" value="ATPase domain of HSP90 chaperone/DNA topoisomerase II/histidine kinase"/>
    <property type="match status" value="1"/>
</dbReference>
<dbReference type="InterPro" id="IPR036097">
    <property type="entry name" value="HisK_dim/P_sf"/>
</dbReference>
<evidence type="ECO:0000256" key="8">
    <source>
        <dbReference type="ARBA" id="ARBA00023012"/>
    </source>
</evidence>
<dbReference type="PRINTS" id="PR00344">
    <property type="entry name" value="BCTRLSENSOR"/>
</dbReference>
<dbReference type="EMBL" id="CP028923">
    <property type="protein sequence ID" value="QCK15707.1"/>
    <property type="molecule type" value="Genomic_DNA"/>
</dbReference>
<keyword evidence="6" id="KW-0418">Kinase</keyword>
<dbReference type="PANTHER" id="PTHR42878:SF7">
    <property type="entry name" value="SENSOR HISTIDINE KINASE GLRK"/>
    <property type="match status" value="1"/>
</dbReference>
<comment type="catalytic activity">
    <reaction evidence="1">
        <text>ATP + protein L-histidine = ADP + protein N-phospho-L-histidine.</text>
        <dbReference type="EC" id="2.7.13.3"/>
    </reaction>
</comment>